<dbReference type="Pfam" id="PF00583">
    <property type="entry name" value="Acetyltransf_1"/>
    <property type="match status" value="1"/>
</dbReference>
<feature type="domain" description="N-acetyltransferase" evidence="3">
    <location>
        <begin position="11"/>
        <end position="164"/>
    </location>
</feature>
<dbReference type="PANTHER" id="PTHR43877">
    <property type="entry name" value="AMINOALKYLPHOSPHONATE N-ACETYLTRANSFERASE-RELATED-RELATED"/>
    <property type="match status" value="1"/>
</dbReference>
<evidence type="ECO:0000256" key="2">
    <source>
        <dbReference type="ARBA" id="ARBA00023315"/>
    </source>
</evidence>
<dbReference type="AlphaFoldDB" id="A0A2T9JB38"/>
<keyword evidence="5" id="KW-1185">Reference proteome</keyword>
<keyword evidence="2" id="KW-0012">Acyltransferase</keyword>
<organism evidence="4 5">
    <name type="scientific">Caulobacter radicis</name>
    <dbReference type="NCBI Taxonomy" id="2172650"/>
    <lineage>
        <taxon>Bacteria</taxon>
        <taxon>Pseudomonadati</taxon>
        <taxon>Pseudomonadota</taxon>
        <taxon>Alphaproteobacteria</taxon>
        <taxon>Caulobacterales</taxon>
        <taxon>Caulobacteraceae</taxon>
        <taxon>Caulobacter</taxon>
    </lineage>
</organism>
<dbReference type="CDD" id="cd04301">
    <property type="entry name" value="NAT_SF"/>
    <property type="match status" value="1"/>
</dbReference>
<sequence length="164" mass="18147">MTKGPRPPEDLNVREGQAADIQPIVALWRTSMAQHAQKHPIFTPKADGHIAFERFLAEHMAANDAAVVVAEAGGEIVGYGICQLRRRPAYFEPIEHGLISDLEVAASHRRRGVGELILGALCNWLAGRGLTRVEIEVATANEIAVSFWRKWGFETYCQTMGRTL</sequence>
<evidence type="ECO:0000259" key="3">
    <source>
        <dbReference type="PROSITE" id="PS51186"/>
    </source>
</evidence>
<gene>
    <name evidence="4" type="ORF">DDF65_15200</name>
</gene>
<evidence type="ECO:0000256" key="1">
    <source>
        <dbReference type="ARBA" id="ARBA00022679"/>
    </source>
</evidence>
<accession>A0A2T9JB38</accession>
<dbReference type="GO" id="GO:0016747">
    <property type="term" value="F:acyltransferase activity, transferring groups other than amino-acyl groups"/>
    <property type="evidence" value="ECO:0007669"/>
    <property type="project" value="InterPro"/>
</dbReference>
<dbReference type="InterPro" id="IPR016181">
    <property type="entry name" value="Acyl_CoA_acyltransferase"/>
</dbReference>
<dbReference type="InterPro" id="IPR000182">
    <property type="entry name" value="GNAT_dom"/>
</dbReference>
<proteinExistence type="predicted"/>
<name>A0A2T9JB38_9CAUL</name>
<dbReference type="SUPFAM" id="SSF55729">
    <property type="entry name" value="Acyl-CoA N-acyltransferases (Nat)"/>
    <property type="match status" value="1"/>
</dbReference>
<dbReference type="Proteomes" id="UP000244913">
    <property type="component" value="Unassembled WGS sequence"/>
</dbReference>
<evidence type="ECO:0000313" key="5">
    <source>
        <dbReference type="Proteomes" id="UP000244913"/>
    </source>
</evidence>
<comment type="caution">
    <text evidence="4">The sequence shown here is derived from an EMBL/GenBank/DDBJ whole genome shotgun (WGS) entry which is preliminary data.</text>
</comment>
<dbReference type="PROSITE" id="PS51186">
    <property type="entry name" value="GNAT"/>
    <property type="match status" value="1"/>
</dbReference>
<evidence type="ECO:0000313" key="4">
    <source>
        <dbReference type="EMBL" id="PVM79440.1"/>
    </source>
</evidence>
<dbReference type="Gene3D" id="3.40.630.30">
    <property type="match status" value="1"/>
</dbReference>
<dbReference type="InterPro" id="IPR050832">
    <property type="entry name" value="Bact_Acetyltransf"/>
</dbReference>
<protein>
    <recommendedName>
        <fullName evidence="3">N-acetyltransferase domain-containing protein</fullName>
    </recommendedName>
</protein>
<dbReference type="EMBL" id="QDKP01000043">
    <property type="protein sequence ID" value="PVM79440.1"/>
    <property type="molecule type" value="Genomic_DNA"/>
</dbReference>
<keyword evidence="1" id="KW-0808">Transferase</keyword>
<reference evidence="4 5" key="1">
    <citation type="submission" date="2018-04" db="EMBL/GenBank/DDBJ databases">
        <title>The genome sequence of Caulobacter sp. 736.</title>
        <authorList>
            <person name="Gao J."/>
            <person name="Sun J."/>
        </authorList>
    </citation>
    <scope>NUCLEOTIDE SEQUENCE [LARGE SCALE GENOMIC DNA]</scope>
    <source>
        <strain evidence="4 5">736</strain>
    </source>
</reference>